<accession>B2JTN2</accession>
<dbReference type="OrthoDB" id="4854325at2"/>
<dbReference type="Pfam" id="PF14355">
    <property type="entry name" value="Abi_C"/>
    <property type="match status" value="1"/>
</dbReference>
<dbReference type="KEGG" id="bph:Bphy_6925"/>
<evidence type="ECO:0000259" key="1">
    <source>
        <dbReference type="Pfam" id="PF14355"/>
    </source>
</evidence>
<sequence length="272" mass="28792">MPNRPPLTDAILVALARLVDDSQTEKREPSHSDIEFQIDRVRLSSADPGRQGKPVGKSKRVRGVLSWALSNDVKAGEALVAGIIATVQGYGGFRTDSTNFCGAEAIANLASAFASQGWELSPEGGLQPRVLASLSGKELTTALRTYARRAQQGSLDDPLLAGTAKDLLEATASHVLMLKWGSSSASGNFPTLLGQAFTALALATPSDPIIPGELVNRRVERAAYDLGCALNALRNKEGTGHGRAWDSRITPSQARFAIESMGSIALLMLDAL</sequence>
<dbReference type="Proteomes" id="UP000001192">
    <property type="component" value="Plasmid pBPHY01"/>
</dbReference>
<keyword evidence="2" id="KW-0614">Plasmid</keyword>
<dbReference type="AlphaFoldDB" id="B2JTN2"/>
<dbReference type="RefSeq" id="WP_012406094.1">
    <property type="nucleotide sequence ID" value="NC_010625.1"/>
</dbReference>
<proteinExistence type="predicted"/>
<evidence type="ECO:0000313" key="2">
    <source>
        <dbReference type="EMBL" id="ACC75935.1"/>
    </source>
</evidence>
<organism evidence="2 3">
    <name type="scientific">Paraburkholderia phymatum (strain DSM 17167 / CIP 108236 / LMG 21445 / STM815)</name>
    <name type="common">Burkholderia phymatum</name>
    <dbReference type="NCBI Taxonomy" id="391038"/>
    <lineage>
        <taxon>Bacteria</taxon>
        <taxon>Pseudomonadati</taxon>
        <taxon>Pseudomonadota</taxon>
        <taxon>Betaproteobacteria</taxon>
        <taxon>Burkholderiales</taxon>
        <taxon>Burkholderiaceae</taxon>
        <taxon>Paraburkholderia</taxon>
    </lineage>
</organism>
<gene>
    <name evidence="2" type="ordered locus">Bphy_6925</name>
</gene>
<protein>
    <recommendedName>
        <fullName evidence="1">Abortive infection protein-like C-terminal domain-containing protein</fullName>
    </recommendedName>
</protein>
<evidence type="ECO:0000313" key="3">
    <source>
        <dbReference type="Proteomes" id="UP000001192"/>
    </source>
</evidence>
<dbReference type="EMBL" id="CP001045">
    <property type="protein sequence ID" value="ACC75935.1"/>
    <property type="molecule type" value="Genomic_DNA"/>
</dbReference>
<reference evidence="3" key="1">
    <citation type="journal article" date="2014" name="Stand. Genomic Sci.">
        <title>Complete genome sequence of Burkholderia phymatum STM815(T), a broad host range and efficient nitrogen-fixing symbiont of Mimosa species.</title>
        <authorList>
            <person name="Moulin L."/>
            <person name="Klonowska A."/>
            <person name="Caroline B."/>
            <person name="Booth K."/>
            <person name="Vriezen J.A."/>
            <person name="Melkonian R."/>
            <person name="James E.K."/>
            <person name="Young J.P."/>
            <person name="Bena G."/>
            <person name="Hauser L."/>
            <person name="Land M."/>
            <person name="Kyrpides N."/>
            <person name="Bruce D."/>
            <person name="Chain P."/>
            <person name="Copeland A."/>
            <person name="Pitluck S."/>
            <person name="Woyke T."/>
            <person name="Lizotte-Waniewski M."/>
            <person name="Bristow J."/>
            <person name="Riley M."/>
        </authorList>
    </citation>
    <scope>NUCLEOTIDE SEQUENCE [LARGE SCALE GENOMIC DNA]</scope>
    <source>
        <strain evidence="3">DSM 17167 / CIP 108236 / LMG 21445 / STM815</strain>
        <plasmid evidence="3">Plasmid pBPHY01</plasmid>
    </source>
</reference>
<name>B2JTN2_PARP8</name>
<feature type="domain" description="Abortive infection protein-like C-terminal" evidence="1">
    <location>
        <begin position="190"/>
        <end position="270"/>
    </location>
</feature>
<dbReference type="HOGENOM" id="CLU_1022246_0_0_4"/>
<keyword evidence="3" id="KW-1185">Reference proteome</keyword>
<geneLocation type="plasmid" evidence="2 3">
    <name>pBPHY01</name>
</geneLocation>
<dbReference type="InterPro" id="IPR026001">
    <property type="entry name" value="Abi-like_C"/>
</dbReference>